<dbReference type="EMBL" id="CP028519">
    <property type="protein sequence ID" value="AVY95664.1"/>
    <property type="molecule type" value="Genomic_DNA"/>
</dbReference>
<dbReference type="KEGG" id="maer:DAI18_17660"/>
<dbReference type="RefSeq" id="WP_028498975.1">
    <property type="nucleotide sequence ID" value="NZ_CP028519.1"/>
</dbReference>
<gene>
    <name evidence="1" type="ORF">DAI18_17660</name>
</gene>
<dbReference type="STRING" id="1122240.GCA_000620105_01847"/>
<reference evidence="1 2" key="1">
    <citation type="submission" date="2018-04" db="EMBL/GenBank/DDBJ databases">
        <title>Denitrifier Microvirgula.</title>
        <authorList>
            <person name="Anderson E."/>
            <person name="Jang J."/>
            <person name="Ishii S."/>
        </authorList>
    </citation>
    <scope>NUCLEOTIDE SEQUENCE [LARGE SCALE GENOMIC DNA]</scope>
    <source>
        <strain evidence="1 2">BE2.4</strain>
    </source>
</reference>
<dbReference type="Proteomes" id="UP000244173">
    <property type="component" value="Chromosome"/>
</dbReference>
<evidence type="ECO:0000313" key="2">
    <source>
        <dbReference type="Proteomes" id="UP000244173"/>
    </source>
</evidence>
<keyword evidence="2" id="KW-1185">Reference proteome</keyword>
<accession>A0A2S0PE53</accession>
<proteinExistence type="predicted"/>
<organism evidence="1 2">
    <name type="scientific">Microvirgula aerodenitrificans</name>
    <dbReference type="NCBI Taxonomy" id="57480"/>
    <lineage>
        <taxon>Bacteria</taxon>
        <taxon>Pseudomonadati</taxon>
        <taxon>Pseudomonadota</taxon>
        <taxon>Betaproteobacteria</taxon>
        <taxon>Neisseriales</taxon>
        <taxon>Aquaspirillaceae</taxon>
        <taxon>Microvirgula</taxon>
    </lineage>
</organism>
<evidence type="ECO:0008006" key="3">
    <source>
        <dbReference type="Google" id="ProtNLM"/>
    </source>
</evidence>
<protein>
    <recommendedName>
        <fullName evidence="3">Histidine kinase</fullName>
    </recommendedName>
</protein>
<evidence type="ECO:0000313" key="1">
    <source>
        <dbReference type="EMBL" id="AVY95664.1"/>
    </source>
</evidence>
<name>A0A2S0PE53_9NEIS</name>
<dbReference type="AlphaFoldDB" id="A0A2S0PE53"/>
<sequence length="107" mass="12709">MTEKTNQEEEIRRYQQSFLDREKALQMVIHRMSASLNLLTCVLKETTTEMLPITKEKSHPYWVLVEACLSDMEETTETMERALTLILRKEQDQPFHHDRPSRPSMNN</sequence>